<keyword evidence="4" id="KW-0443">Lipid metabolism</keyword>
<dbReference type="Proteomes" id="UP000796880">
    <property type="component" value="Unassembled WGS sequence"/>
</dbReference>
<organism evidence="6 7">
    <name type="scientific">Rhamnella rubrinervis</name>
    <dbReference type="NCBI Taxonomy" id="2594499"/>
    <lineage>
        <taxon>Eukaryota</taxon>
        <taxon>Viridiplantae</taxon>
        <taxon>Streptophyta</taxon>
        <taxon>Embryophyta</taxon>
        <taxon>Tracheophyta</taxon>
        <taxon>Spermatophyta</taxon>
        <taxon>Magnoliopsida</taxon>
        <taxon>eudicotyledons</taxon>
        <taxon>Gunneridae</taxon>
        <taxon>Pentapetalae</taxon>
        <taxon>rosids</taxon>
        <taxon>fabids</taxon>
        <taxon>Rosales</taxon>
        <taxon>Rhamnaceae</taxon>
        <taxon>rhamnoid group</taxon>
        <taxon>Rhamneae</taxon>
        <taxon>Rhamnella</taxon>
    </lineage>
</organism>
<accession>A0A8K0HDE1</accession>
<keyword evidence="1" id="KW-0444">Lipid biosynthesis</keyword>
<evidence type="ECO:0000256" key="2">
    <source>
        <dbReference type="ARBA" id="ARBA00022556"/>
    </source>
</evidence>
<keyword evidence="5" id="KW-0012">Acyltransferase</keyword>
<dbReference type="OrthoDB" id="1915431at2759"/>
<comment type="caution">
    <text evidence="6">The sequence shown here is derived from an EMBL/GenBank/DDBJ whole genome shotgun (WGS) entry which is preliminary data.</text>
</comment>
<keyword evidence="7" id="KW-1185">Reference proteome</keyword>
<keyword evidence="3" id="KW-0808">Transferase</keyword>
<dbReference type="PANTHER" id="PTHR43378">
    <property type="entry name" value="UDP-3-O-ACYLGLUCOSAMINE N-ACYLTRANSFERASE"/>
    <property type="match status" value="1"/>
</dbReference>
<evidence type="ECO:0000256" key="3">
    <source>
        <dbReference type="ARBA" id="ARBA00022679"/>
    </source>
</evidence>
<keyword evidence="2" id="KW-0441">Lipid A biosynthesis</keyword>
<dbReference type="PANTHER" id="PTHR43378:SF2">
    <property type="entry name" value="UDP-3-O-ACYLGLUCOSAMINE N-ACYLTRANSFERASE 1, MITOCHONDRIAL-RELATED"/>
    <property type="match status" value="1"/>
</dbReference>
<dbReference type="InterPro" id="IPR007691">
    <property type="entry name" value="LpxD"/>
</dbReference>
<evidence type="ECO:0000256" key="5">
    <source>
        <dbReference type="ARBA" id="ARBA00023315"/>
    </source>
</evidence>
<dbReference type="GO" id="GO:0016410">
    <property type="term" value="F:N-acyltransferase activity"/>
    <property type="evidence" value="ECO:0007669"/>
    <property type="project" value="InterPro"/>
</dbReference>
<proteinExistence type="predicted"/>
<reference evidence="6" key="1">
    <citation type="submission" date="2020-03" db="EMBL/GenBank/DDBJ databases">
        <title>A high-quality chromosome-level genome assembly of a woody plant with both climbing and erect habits, Rhamnella rubrinervis.</title>
        <authorList>
            <person name="Lu Z."/>
            <person name="Yang Y."/>
            <person name="Zhu X."/>
            <person name="Sun Y."/>
        </authorList>
    </citation>
    <scope>NUCLEOTIDE SEQUENCE</scope>
    <source>
        <strain evidence="6">BYM</strain>
        <tissue evidence="6">Leaf</tissue>
    </source>
</reference>
<evidence type="ECO:0000313" key="6">
    <source>
        <dbReference type="EMBL" id="KAF3450537.1"/>
    </source>
</evidence>
<evidence type="ECO:0000256" key="1">
    <source>
        <dbReference type="ARBA" id="ARBA00022516"/>
    </source>
</evidence>
<dbReference type="Gene3D" id="2.160.10.10">
    <property type="entry name" value="Hexapeptide repeat proteins"/>
    <property type="match status" value="1"/>
</dbReference>
<evidence type="ECO:0000256" key="4">
    <source>
        <dbReference type="ARBA" id="ARBA00023098"/>
    </source>
</evidence>
<sequence length="253" mass="28253">MLPSYDPNDSEAGMKLLEDLTSNAYQIQQQEKVPDLNYEDVKPYIERIANGEPSHIISSHKITELLTSSGTSRGQPKMMPSTAEDLDRKAFFYNLLACLIELPVLKPDRVSWTKLFPLLRASENGKLFEGRLGHRQRHLQWRHSAPNINHYAKREKVQKAEKGRKIGDTSFTALDGIKMRKGKKQKNDSGGEMLNAQIGNGMEIGANTCIDGGSWRDTVIGDHSKIDNLVQIGHNVVLGKSCMLCGQVGTWHG</sequence>
<dbReference type="EMBL" id="VOIH02000003">
    <property type="protein sequence ID" value="KAF3450537.1"/>
    <property type="molecule type" value="Genomic_DNA"/>
</dbReference>
<name>A0A8K0HDE1_9ROSA</name>
<protein>
    <submittedName>
        <fullName evidence="6">Uncharacterized protein</fullName>
    </submittedName>
</protein>
<dbReference type="AlphaFoldDB" id="A0A8K0HDE1"/>
<dbReference type="GO" id="GO:0016020">
    <property type="term" value="C:membrane"/>
    <property type="evidence" value="ECO:0007669"/>
    <property type="project" value="GOC"/>
</dbReference>
<dbReference type="Pfam" id="PF03321">
    <property type="entry name" value="GH3"/>
    <property type="match status" value="1"/>
</dbReference>
<dbReference type="InterPro" id="IPR011004">
    <property type="entry name" value="Trimer_LpxA-like_sf"/>
</dbReference>
<dbReference type="GO" id="GO:0009245">
    <property type="term" value="P:lipid A biosynthetic process"/>
    <property type="evidence" value="ECO:0007669"/>
    <property type="project" value="UniProtKB-KW"/>
</dbReference>
<evidence type="ECO:0000313" key="7">
    <source>
        <dbReference type="Proteomes" id="UP000796880"/>
    </source>
</evidence>
<gene>
    <name evidence="6" type="ORF">FNV43_RR06622</name>
</gene>
<dbReference type="SUPFAM" id="SSF51161">
    <property type="entry name" value="Trimeric LpxA-like enzymes"/>
    <property type="match status" value="1"/>
</dbReference>